<keyword evidence="3" id="KW-1185">Reference proteome</keyword>
<protein>
    <recommendedName>
        <fullName evidence="1">Fungal-type protein kinase domain-containing protein</fullName>
    </recommendedName>
</protein>
<feature type="domain" description="Fungal-type protein kinase" evidence="1">
    <location>
        <begin position="20"/>
        <end position="196"/>
    </location>
</feature>
<dbReference type="PANTHER" id="PTHR38248:SF2">
    <property type="entry name" value="FUNK1 11"/>
    <property type="match status" value="1"/>
</dbReference>
<dbReference type="Pfam" id="PF17667">
    <property type="entry name" value="Pkinase_fungal"/>
    <property type="match status" value="1"/>
</dbReference>
<reference evidence="2" key="1">
    <citation type="submission" date="2016-06" db="EMBL/GenBank/DDBJ databases">
        <title>Draft Genome sequence of the fungus Inonotus baumii.</title>
        <authorList>
            <person name="Zhu H."/>
            <person name="Lin W."/>
        </authorList>
    </citation>
    <scope>NUCLEOTIDE SEQUENCE</scope>
    <source>
        <strain evidence="2">821</strain>
    </source>
</reference>
<organism evidence="2 3">
    <name type="scientific">Sanghuangporus baumii</name>
    <name type="common">Phellinus baumii</name>
    <dbReference type="NCBI Taxonomy" id="108892"/>
    <lineage>
        <taxon>Eukaryota</taxon>
        <taxon>Fungi</taxon>
        <taxon>Dikarya</taxon>
        <taxon>Basidiomycota</taxon>
        <taxon>Agaricomycotina</taxon>
        <taxon>Agaricomycetes</taxon>
        <taxon>Hymenochaetales</taxon>
        <taxon>Hymenochaetaceae</taxon>
        <taxon>Sanghuangporus</taxon>
    </lineage>
</organism>
<accession>A0A9Q5NAZ5</accession>
<sequence length="305" mass="35486">MTRLPKTSVSSSRNRLSKLDIQTKHNQKYGNRKLAQSLLMVKLPPKEIDDLKKEQFFRFNTKELPKILDETGKRTSRAIVTERLHPIFRLTNLDHFKQAIRDIVLAHHFSFIREARIFHPDISLDNLMVRYSGDGAVPGALIDFDLASVGVSSSEGHHGRRTGTRRFMAIDLLENETSPHLERFDWESFFYVICWIGTHYSYGTEVQTDALDELDTDVDKLLVPSKQLMLVGFGSPLDILFTDFYKPLYWTWVYDLQSMFHDAHQAENESRHAKAINPERYMPVFDEETLGGIVTWDRIWKILKN</sequence>
<dbReference type="InterPro" id="IPR040976">
    <property type="entry name" value="Pkinase_fungal"/>
</dbReference>
<evidence type="ECO:0000313" key="3">
    <source>
        <dbReference type="Proteomes" id="UP000757232"/>
    </source>
</evidence>
<comment type="caution">
    <text evidence="2">The sequence shown here is derived from an EMBL/GenBank/DDBJ whole genome shotgun (WGS) entry which is preliminary data.</text>
</comment>
<dbReference type="Proteomes" id="UP000757232">
    <property type="component" value="Unassembled WGS sequence"/>
</dbReference>
<dbReference type="InterPro" id="IPR011009">
    <property type="entry name" value="Kinase-like_dom_sf"/>
</dbReference>
<dbReference type="Gene3D" id="1.10.510.10">
    <property type="entry name" value="Transferase(Phosphotransferase) domain 1"/>
    <property type="match status" value="1"/>
</dbReference>
<gene>
    <name evidence="2" type="ORF">A7U60_g2340</name>
</gene>
<dbReference type="PANTHER" id="PTHR38248">
    <property type="entry name" value="FUNK1 6"/>
    <property type="match status" value="1"/>
</dbReference>
<evidence type="ECO:0000259" key="1">
    <source>
        <dbReference type="Pfam" id="PF17667"/>
    </source>
</evidence>
<proteinExistence type="predicted"/>
<dbReference type="OrthoDB" id="5569250at2759"/>
<name>A0A9Q5NAZ5_SANBA</name>
<dbReference type="EMBL" id="LNZH02000132">
    <property type="protein sequence ID" value="OCB90421.1"/>
    <property type="molecule type" value="Genomic_DNA"/>
</dbReference>
<evidence type="ECO:0000313" key="2">
    <source>
        <dbReference type="EMBL" id="OCB90421.1"/>
    </source>
</evidence>
<dbReference type="AlphaFoldDB" id="A0A9Q5NAZ5"/>
<dbReference type="SUPFAM" id="SSF56112">
    <property type="entry name" value="Protein kinase-like (PK-like)"/>
    <property type="match status" value="1"/>
</dbReference>